<dbReference type="AntiFam" id="ANF00261">
    <property type="entry name" value="Protein of unknown function (DUF1534)"/>
</dbReference>
<name>A0A261WLW1_9PSED</name>
<accession>A0A261WLW1</accession>
<proteinExistence type="predicted"/>
<dbReference type="AlphaFoldDB" id="A0A261WLW1"/>
<evidence type="ECO:0000313" key="2">
    <source>
        <dbReference type="Proteomes" id="UP000217163"/>
    </source>
</evidence>
<gene>
    <name evidence="1" type="ORF">CFN58_06145</name>
</gene>
<reference evidence="2" key="1">
    <citation type="journal article" date="2016" name="Sci. Rep.">
        <title>Genome analysis of the kiwifruit canker pathogen Pseudomonas syringae pv. actinidiae biovar 5.</title>
        <authorList>
            <person name="Fujikawa T."/>
            <person name="Sawada H."/>
        </authorList>
    </citation>
    <scope>NUCLEOTIDE SEQUENCE [LARGE SCALE GENOMIC DNA]</scope>
    <source>
        <strain evidence="2">MAFF 212061</strain>
    </source>
</reference>
<organism evidence="1 2">
    <name type="scientific">Pseudomonas avellanae</name>
    <dbReference type="NCBI Taxonomy" id="46257"/>
    <lineage>
        <taxon>Bacteria</taxon>
        <taxon>Pseudomonadati</taxon>
        <taxon>Pseudomonadota</taxon>
        <taxon>Gammaproteobacteria</taxon>
        <taxon>Pseudomonadales</taxon>
        <taxon>Pseudomonadaceae</taxon>
        <taxon>Pseudomonas</taxon>
    </lineage>
</organism>
<dbReference type="Proteomes" id="UP000217163">
    <property type="component" value="Unassembled WGS sequence"/>
</dbReference>
<protein>
    <submittedName>
        <fullName evidence="1">Uncharacterized protein</fullName>
    </submittedName>
</protein>
<comment type="caution">
    <text evidence="1">The sequence shown here is derived from an EMBL/GenBank/DDBJ whole genome shotgun (WGS) entry which is preliminary data.</text>
</comment>
<sequence length="75" mass="8471">MQDVEDCPVELVHGWFLFTSAPTPIVPHALRGNACRDALRHKYVPYRASGIGRGASRTAFPCWNVRNEISTWRTS</sequence>
<dbReference type="EMBL" id="NKQU01000099">
    <property type="protein sequence ID" value="OZI87105.1"/>
    <property type="molecule type" value="Genomic_DNA"/>
</dbReference>
<evidence type="ECO:0000313" key="1">
    <source>
        <dbReference type="EMBL" id="OZI87105.1"/>
    </source>
</evidence>